<dbReference type="InterPro" id="IPR013154">
    <property type="entry name" value="ADH-like_N"/>
</dbReference>
<evidence type="ECO:0000313" key="5">
    <source>
        <dbReference type="Proteomes" id="UP000037696"/>
    </source>
</evidence>
<dbReference type="EMBL" id="LHQQ01000272">
    <property type="protein sequence ID" value="KOS38096.1"/>
    <property type="molecule type" value="Genomic_DNA"/>
</dbReference>
<comment type="caution">
    <text evidence="4">The sequence shown here is derived from an EMBL/GenBank/DDBJ whole genome shotgun (WGS) entry which is preliminary data.</text>
</comment>
<dbReference type="Proteomes" id="UP000037696">
    <property type="component" value="Unassembled WGS sequence"/>
</dbReference>
<comment type="similarity">
    <text evidence="1">Belongs to the zinc-containing alcohol dehydrogenase family.</text>
</comment>
<dbReference type="OrthoDB" id="48317at2759"/>
<evidence type="ECO:0000259" key="3">
    <source>
        <dbReference type="Pfam" id="PF08240"/>
    </source>
</evidence>
<dbReference type="InterPro" id="IPR011032">
    <property type="entry name" value="GroES-like_sf"/>
</dbReference>
<dbReference type="GO" id="GO:0016651">
    <property type="term" value="F:oxidoreductase activity, acting on NAD(P)H"/>
    <property type="evidence" value="ECO:0007669"/>
    <property type="project" value="InterPro"/>
</dbReference>
<organism evidence="4 5">
    <name type="scientific">Penicillium nordicum</name>
    <dbReference type="NCBI Taxonomy" id="229535"/>
    <lineage>
        <taxon>Eukaryota</taxon>
        <taxon>Fungi</taxon>
        <taxon>Dikarya</taxon>
        <taxon>Ascomycota</taxon>
        <taxon>Pezizomycotina</taxon>
        <taxon>Eurotiomycetes</taxon>
        <taxon>Eurotiomycetidae</taxon>
        <taxon>Eurotiales</taxon>
        <taxon>Aspergillaceae</taxon>
        <taxon>Penicillium</taxon>
    </lineage>
</organism>
<gene>
    <name evidence="4" type="ORF">ACN38_g11095</name>
</gene>
<feature type="domain" description="Alcohol dehydrogenase-like N-terminal" evidence="3">
    <location>
        <begin position="37"/>
        <end position="125"/>
    </location>
</feature>
<dbReference type="SUPFAM" id="SSF50129">
    <property type="entry name" value="GroES-like"/>
    <property type="match status" value="1"/>
</dbReference>
<name>A0A0M8NRS5_9EURO</name>
<evidence type="ECO:0000256" key="1">
    <source>
        <dbReference type="ARBA" id="ARBA00008072"/>
    </source>
</evidence>
<reference evidence="4 5" key="1">
    <citation type="submission" date="2015-08" db="EMBL/GenBank/DDBJ databases">
        <title>Genome sequencing of Penicillium nordicum.</title>
        <authorList>
            <person name="Nguyen H.D."/>
            <person name="Seifert K.A."/>
        </authorList>
    </citation>
    <scope>NUCLEOTIDE SEQUENCE [LARGE SCALE GENOMIC DNA]</scope>
    <source>
        <strain evidence="4 5">DAOMC 185683</strain>
    </source>
</reference>
<dbReference type="PANTHER" id="PTHR45348:SF2">
    <property type="entry name" value="ZINC-TYPE ALCOHOL DEHYDROGENASE-LIKE PROTEIN C2E1P3.01"/>
    <property type="match status" value="1"/>
</dbReference>
<keyword evidence="5" id="KW-1185">Reference proteome</keyword>
<dbReference type="PANTHER" id="PTHR45348">
    <property type="entry name" value="HYPOTHETICAL OXIDOREDUCTASE (EUROFUNG)"/>
    <property type="match status" value="1"/>
</dbReference>
<protein>
    <recommendedName>
        <fullName evidence="3">Alcohol dehydrogenase-like N-terminal domain-containing protein</fullName>
    </recommendedName>
</protein>
<proteinExistence type="inferred from homology"/>
<sequence>MTFVESPQLPQFQTAVVAQGLGKLGIQYNVPIPTLIPDMALVKTAAVAINPADAKMLDYSAAPGAIHGYHFAGTVVALGENARAGLAAGDRVAGFVHGMNCLQPEIGAFAEYIGATADILLKIPDSLSFEEGATTCLRKLSRKTSTSQFSIE</sequence>
<dbReference type="Pfam" id="PF08240">
    <property type="entry name" value="ADH_N"/>
    <property type="match status" value="1"/>
</dbReference>
<dbReference type="Gene3D" id="3.90.180.10">
    <property type="entry name" value="Medium-chain alcohol dehydrogenases, catalytic domain"/>
    <property type="match status" value="1"/>
</dbReference>
<dbReference type="STRING" id="229535.A0A0M8NRS5"/>
<accession>A0A0M8NRS5</accession>
<evidence type="ECO:0000256" key="2">
    <source>
        <dbReference type="ARBA" id="ARBA00023002"/>
    </source>
</evidence>
<dbReference type="InterPro" id="IPR047122">
    <property type="entry name" value="Trans-enoyl_RdTase-like"/>
</dbReference>
<evidence type="ECO:0000313" key="4">
    <source>
        <dbReference type="EMBL" id="KOS38096.1"/>
    </source>
</evidence>
<keyword evidence="2" id="KW-0560">Oxidoreductase</keyword>
<dbReference type="AlphaFoldDB" id="A0A0M8NRS5"/>